<keyword evidence="1" id="KW-1003">Cell membrane</keyword>
<keyword evidence="8 10" id="KW-0482">Metalloprotease</keyword>
<dbReference type="Gene3D" id="3.30.2010.10">
    <property type="entry name" value="Metalloproteases ('zincins'), catalytic domain"/>
    <property type="match status" value="1"/>
</dbReference>
<dbReference type="HOGENOM" id="CLU_052979_0_0_11"/>
<dbReference type="OrthoDB" id="9810445at2"/>
<evidence type="ECO:0000313" key="13">
    <source>
        <dbReference type="EMBL" id="EFV13805.1"/>
    </source>
</evidence>
<dbReference type="PANTHER" id="PTHR43221:SF3">
    <property type="entry name" value="SLL1280 PROTEIN"/>
    <property type="match status" value="1"/>
</dbReference>
<keyword evidence="7" id="KW-1133">Transmembrane helix</keyword>
<dbReference type="InterPro" id="IPR001915">
    <property type="entry name" value="Peptidase_M48"/>
</dbReference>
<reference evidence="13 14" key="1">
    <citation type="journal article" date="2011" name="Stand. Genomic Sci.">
        <title>High quality draft genome sequence of Segniliparus rugosus CDC 945(T)= (ATCC BAA-974(T)).</title>
        <authorList>
            <person name="Earl A.M."/>
            <person name="Desjardins C.A."/>
            <person name="Fitzgerald M.G."/>
            <person name="Arachchi H.M."/>
            <person name="Zeng Q."/>
            <person name="Mehta T."/>
            <person name="Griggs A."/>
            <person name="Birren B.W."/>
            <person name="Toney N.C."/>
            <person name="Carr J."/>
            <person name="Posey J."/>
            <person name="Butler W.R."/>
        </authorList>
    </citation>
    <scope>NUCLEOTIDE SEQUENCE [LARGE SCALE GENOMIC DNA]</scope>
    <source>
        <strain evidence="14">ATCC BAA-974 / DSM 45345 / CCUG 50838 / CIP 108380 / JCM 13579 / CDC 945</strain>
    </source>
</reference>
<dbReference type="GO" id="GO:0004222">
    <property type="term" value="F:metalloendopeptidase activity"/>
    <property type="evidence" value="ECO:0007669"/>
    <property type="project" value="InterPro"/>
</dbReference>
<proteinExistence type="inferred from homology"/>
<keyword evidence="5 10" id="KW-0378">Hydrolase</keyword>
<evidence type="ECO:0000256" key="11">
    <source>
        <dbReference type="SAM" id="MobiDB-lite"/>
    </source>
</evidence>
<gene>
    <name evidence="13" type="ORF">HMPREF9336_01336</name>
</gene>
<dbReference type="GO" id="GO:0046872">
    <property type="term" value="F:metal ion binding"/>
    <property type="evidence" value="ECO:0007669"/>
    <property type="project" value="UniProtKB-KW"/>
</dbReference>
<keyword evidence="3" id="KW-0812">Transmembrane</keyword>
<comment type="similarity">
    <text evidence="10">Belongs to the peptidase M48 family.</text>
</comment>
<evidence type="ECO:0000313" key="14">
    <source>
        <dbReference type="Proteomes" id="UP000004816"/>
    </source>
</evidence>
<feature type="domain" description="Peptidase M48" evidence="12">
    <location>
        <begin position="69"/>
        <end position="263"/>
    </location>
</feature>
<sequence>MADLPARSRVVFPGISSRAWEHPVDRAALGTLRALTGFDTLLKALASLLRERQHRLLYLSTAIRVDDRQFRTVDAIRADCVRILDSSSTPELFVMQSPWPSAMTIGMDTPFIVVSSALLDLMDEDELRFVIGHELGHALSGHAVYRTMLMHLLRLADNFGWMPIGGWALRAIVAALMEWQRKSELSGDRAGLLCVQDVEVALRVQMKLAGGSRLDEMDTQRFLAQAKDYERTGDLRDGVLKLLNLELQSHPFSVLRAAELNKWIDRGEYGAVLAGNYPKRTDSAGPTFSEDFGAAAKNYKESFDQSEDPLVRTLRDIGGGVGSAVGAVGRNVGDIASDIGKRFADWRKDVASDEEDPPKGEAPAGRR</sequence>
<evidence type="ECO:0000256" key="9">
    <source>
        <dbReference type="ARBA" id="ARBA00023136"/>
    </source>
</evidence>
<evidence type="ECO:0000256" key="7">
    <source>
        <dbReference type="ARBA" id="ARBA00022989"/>
    </source>
</evidence>
<accession>E5XPB4</accession>
<dbReference type="CDD" id="cd07325">
    <property type="entry name" value="M48_Ste24p_like"/>
    <property type="match status" value="1"/>
</dbReference>
<dbReference type="GO" id="GO:0006508">
    <property type="term" value="P:proteolysis"/>
    <property type="evidence" value="ECO:0007669"/>
    <property type="project" value="UniProtKB-KW"/>
</dbReference>
<keyword evidence="4" id="KW-0479">Metal-binding</keyword>
<dbReference type="EMBL" id="ACZI02000003">
    <property type="protein sequence ID" value="EFV13805.1"/>
    <property type="molecule type" value="Genomic_DNA"/>
</dbReference>
<evidence type="ECO:0000256" key="6">
    <source>
        <dbReference type="ARBA" id="ARBA00022833"/>
    </source>
</evidence>
<keyword evidence="6 10" id="KW-0862">Zinc</keyword>
<dbReference type="Proteomes" id="UP000004816">
    <property type="component" value="Unassembled WGS sequence"/>
</dbReference>
<name>E5XPB4_SEGRC</name>
<dbReference type="RefSeq" id="WP_007468927.1">
    <property type="nucleotide sequence ID" value="NZ_KI391954.1"/>
</dbReference>
<evidence type="ECO:0000256" key="2">
    <source>
        <dbReference type="ARBA" id="ARBA00022670"/>
    </source>
</evidence>
<comment type="cofactor">
    <cofactor evidence="10">
        <name>Zn(2+)</name>
        <dbReference type="ChEBI" id="CHEBI:29105"/>
    </cofactor>
    <text evidence="10">Binds 1 zinc ion per subunit.</text>
</comment>
<keyword evidence="2 10" id="KW-0645">Protease</keyword>
<evidence type="ECO:0000256" key="8">
    <source>
        <dbReference type="ARBA" id="ARBA00023049"/>
    </source>
</evidence>
<dbReference type="AlphaFoldDB" id="E5XPB4"/>
<feature type="region of interest" description="Disordered" evidence="11">
    <location>
        <begin position="346"/>
        <end position="367"/>
    </location>
</feature>
<evidence type="ECO:0000256" key="5">
    <source>
        <dbReference type="ARBA" id="ARBA00022801"/>
    </source>
</evidence>
<organism evidence="13 14">
    <name type="scientific">Segniliparus rugosus (strain ATCC BAA-974 / DSM 45345 / CCUG 50838 / CIP 108380 / JCM 13579 / CDC 945)</name>
    <dbReference type="NCBI Taxonomy" id="679197"/>
    <lineage>
        <taxon>Bacteria</taxon>
        <taxon>Bacillati</taxon>
        <taxon>Actinomycetota</taxon>
        <taxon>Actinomycetes</taxon>
        <taxon>Mycobacteriales</taxon>
        <taxon>Segniliparaceae</taxon>
        <taxon>Segniliparus</taxon>
    </lineage>
</organism>
<dbReference type="STRING" id="679197.HMPREF9336_01336"/>
<dbReference type="PANTHER" id="PTHR43221">
    <property type="entry name" value="PROTEASE HTPX"/>
    <property type="match status" value="1"/>
</dbReference>
<evidence type="ECO:0000256" key="4">
    <source>
        <dbReference type="ARBA" id="ARBA00022723"/>
    </source>
</evidence>
<dbReference type="Pfam" id="PF01435">
    <property type="entry name" value="Peptidase_M48"/>
    <property type="match status" value="1"/>
</dbReference>
<keyword evidence="14" id="KW-1185">Reference proteome</keyword>
<evidence type="ECO:0000256" key="1">
    <source>
        <dbReference type="ARBA" id="ARBA00022475"/>
    </source>
</evidence>
<evidence type="ECO:0000259" key="12">
    <source>
        <dbReference type="Pfam" id="PF01435"/>
    </source>
</evidence>
<dbReference type="eggNOG" id="COG0501">
    <property type="taxonomic scope" value="Bacteria"/>
</dbReference>
<evidence type="ECO:0000256" key="10">
    <source>
        <dbReference type="RuleBase" id="RU003983"/>
    </source>
</evidence>
<comment type="caution">
    <text evidence="13">The sequence shown here is derived from an EMBL/GenBank/DDBJ whole genome shotgun (WGS) entry which is preliminary data.</text>
</comment>
<evidence type="ECO:0000256" key="3">
    <source>
        <dbReference type="ARBA" id="ARBA00022692"/>
    </source>
</evidence>
<dbReference type="InterPro" id="IPR050083">
    <property type="entry name" value="HtpX_protease"/>
</dbReference>
<protein>
    <recommendedName>
        <fullName evidence="12">Peptidase M48 domain-containing protein</fullName>
    </recommendedName>
</protein>
<keyword evidence="9" id="KW-0472">Membrane</keyword>